<sequence length="21" mass="2498">MNLDLFTFHLAMTWNCKPMSP</sequence>
<proteinExistence type="predicted"/>
<protein>
    <submittedName>
        <fullName evidence="1">Uncharacterized protein</fullName>
    </submittedName>
</protein>
<accession>A0A2P2PQM5</accession>
<name>A0A2P2PQM5_RHIMU</name>
<dbReference type="AlphaFoldDB" id="A0A2P2PQM5"/>
<reference evidence="1" key="1">
    <citation type="submission" date="2018-02" db="EMBL/GenBank/DDBJ databases">
        <title>Rhizophora mucronata_Transcriptome.</title>
        <authorList>
            <person name="Meera S.P."/>
            <person name="Sreeshan A."/>
            <person name="Augustine A."/>
        </authorList>
    </citation>
    <scope>NUCLEOTIDE SEQUENCE</scope>
    <source>
        <tissue evidence="1">Leaf</tissue>
    </source>
</reference>
<dbReference type="EMBL" id="GGEC01076517">
    <property type="protein sequence ID" value="MBX57001.1"/>
    <property type="molecule type" value="Transcribed_RNA"/>
</dbReference>
<organism evidence="1">
    <name type="scientific">Rhizophora mucronata</name>
    <name type="common">Asiatic mangrove</name>
    <dbReference type="NCBI Taxonomy" id="61149"/>
    <lineage>
        <taxon>Eukaryota</taxon>
        <taxon>Viridiplantae</taxon>
        <taxon>Streptophyta</taxon>
        <taxon>Embryophyta</taxon>
        <taxon>Tracheophyta</taxon>
        <taxon>Spermatophyta</taxon>
        <taxon>Magnoliopsida</taxon>
        <taxon>eudicotyledons</taxon>
        <taxon>Gunneridae</taxon>
        <taxon>Pentapetalae</taxon>
        <taxon>rosids</taxon>
        <taxon>fabids</taxon>
        <taxon>Malpighiales</taxon>
        <taxon>Rhizophoraceae</taxon>
        <taxon>Rhizophora</taxon>
    </lineage>
</organism>
<evidence type="ECO:0000313" key="1">
    <source>
        <dbReference type="EMBL" id="MBX57001.1"/>
    </source>
</evidence>